<name>A0A3N4PJ28_9BACT</name>
<gene>
    <name evidence="1" type="ORF">EGT74_16735</name>
</gene>
<comment type="caution">
    <text evidence="1">The sequence shown here is derived from an EMBL/GenBank/DDBJ whole genome shotgun (WGS) entry which is preliminary data.</text>
</comment>
<evidence type="ECO:0000313" key="1">
    <source>
        <dbReference type="EMBL" id="RPE08683.1"/>
    </source>
</evidence>
<sequence length="260" mass="28762">MAILTGPLAFTGKIGDISAYQIKGTNKVVIRKKGGVSGKRIKTAPEYERTRQNNSEFKGCTMLTAAIRDAVYPVTHLGDGGFTGHLNAFAKKLQLLCDTNNRGQRNIHLSRHRHMLAGFNFNGEHLFDQVVRNPVTMELQRDTSSARITIPRLTPGLNLRLPWEQPHYRFIVSLGLAGDVQYTGQAYKLLCESCAEYTETPWEHVDNDSPETAIDLQLNEPITPTANLLLCVAIEMGTPDRFGKIVAVKKTGAAKIVAVF</sequence>
<organism evidence="1 2">
    <name type="scientific">Chitinophaga lutea</name>
    <dbReference type="NCBI Taxonomy" id="2488634"/>
    <lineage>
        <taxon>Bacteria</taxon>
        <taxon>Pseudomonadati</taxon>
        <taxon>Bacteroidota</taxon>
        <taxon>Chitinophagia</taxon>
        <taxon>Chitinophagales</taxon>
        <taxon>Chitinophagaceae</taxon>
        <taxon>Chitinophaga</taxon>
    </lineage>
</organism>
<reference evidence="1 2" key="1">
    <citation type="submission" date="2018-11" db="EMBL/GenBank/DDBJ databases">
        <title>Chitinophaga lutea sp.nov., isolate from arsenic contaminated soil.</title>
        <authorList>
            <person name="Zong Y."/>
        </authorList>
    </citation>
    <scope>NUCLEOTIDE SEQUENCE [LARGE SCALE GENOMIC DNA]</scope>
    <source>
        <strain evidence="1 2">ZY74</strain>
    </source>
</reference>
<accession>A0A3N4PJ28</accession>
<proteinExistence type="predicted"/>
<protein>
    <submittedName>
        <fullName evidence="1">Uncharacterized protein</fullName>
    </submittedName>
</protein>
<evidence type="ECO:0000313" key="2">
    <source>
        <dbReference type="Proteomes" id="UP000278351"/>
    </source>
</evidence>
<dbReference type="AlphaFoldDB" id="A0A3N4PJ28"/>
<keyword evidence="2" id="KW-1185">Reference proteome</keyword>
<dbReference type="OrthoDB" id="668426at2"/>
<dbReference type="Proteomes" id="UP000278351">
    <property type="component" value="Unassembled WGS sequence"/>
</dbReference>
<dbReference type="RefSeq" id="WP_123847680.1">
    <property type="nucleotide sequence ID" value="NZ_RPDH01000002.1"/>
</dbReference>
<dbReference type="EMBL" id="RPDH01000002">
    <property type="protein sequence ID" value="RPE08683.1"/>
    <property type="molecule type" value="Genomic_DNA"/>
</dbReference>